<dbReference type="Proteomes" id="UP000183413">
    <property type="component" value="Unassembled WGS sequence"/>
</dbReference>
<dbReference type="NCBIfam" id="TIGR00738">
    <property type="entry name" value="rrf2_super"/>
    <property type="match status" value="1"/>
</dbReference>
<accession>A0A1I5QTR1</accession>
<dbReference type="EMBL" id="FOVH01000014">
    <property type="protein sequence ID" value="SFP49635.1"/>
    <property type="molecule type" value="Genomic_DNA"/>
</dbReference>
<dbReference type="Pfam" id="PF02082">
    <property type="entry name" value="Rrf2"/>
    <property type="match status" value="1"/>
</dbReference>
<proteinExistence type="predicted"/>
<evidence type="ECO:0000313" key="3">
    <source>
        <dbReference type="Proteomes" id="UP000183413"/>
    </source>
</evidence>
<dbReference type="GeneID" id="99655335"/>
<dbReference type="GO" id="GO:0005829">
    <property type="term" value="C:cytosol"/>
    <property type="evidence" value="ECO:0007669"/>
    <property type="project" value="TreeGrafter"/>
</dbReference>
<dbReference type="InterPro" id="IPR000944">
    <property type="entry name" value="Tscrpt_reg_Rrf2"/>
</dbReference>
<keyword evidence="1" id="KW-0238">DNA-binding</keyword>
<dbReference type="PROSITE" id="PS51197">
    <property type="entry name" value="HTH_RRF2_2"/>
    <property type="match status" value="1"/>
</dbReference>
<gene>
    <name evidence="2" type="ORF">SAMN04489713_114257</name>
</gene>
<dbReference type="InterPro" id="IPR036390">
    <property type="entry name" value="WH_DNA-bd_sf"/>
</dbReference>
<dbReference type="PANTHER" id="PTHR33221">
    <property type="entry name" value="WINGED HELIX-TURN-HELIX TRANSCRIPTIONAL REGULATOR, RRF2 FAMILY"/>
    <property type="match status" value="1"/>
</dbReference>
<dbReference type="InterPro" id="IPR030489">
    <property type="entry name" value="TR_Rrf2-type_CS"/>
</dbReference>
<dbReference type="eggNOG" id="COG1959">
    <property type="taxonomic scope" value="Bacteria"/>
</dbReference>
<protein>
    <submittedName>
        <fullName evidence="2">Rrf2 family protein</fullName>
    </submittedName>
</protein>
<dbReference type="OrthoDB" id="9808360at2"/>
<sequence length="159" mass="17344">MYVTARTTYAMRALVAMAHARPATISAPALAEAEKMPFTFLQTILGELRRARLVVSQRGNDGGYRLARPAIQITVGEVVRAMDTAFAPFGEERERPAPPEAAAHLEELWHAADTALRWVLDETTLEDLTHGRLPAHVRALADLARETGGPAGHITINVN</sequence>
<evidence type="ECO:0000313" key="2">
    <source>
        <dbReference type="EMBL" id="SFP49635.1"/>
    </source>
</evidence>
<evidence type="ECO:0000256" key="1">
    <source>
        <dbReference type="ARBA" id="ARBA00023125"/>
    </source>
</evidence>
<dbReference type="RefSeq" id="WP_075023458.1">
    <property type="nucleotide sequence ID" value="NZ_CP083237.1"/>
</dbReference>
<keyword evidence="3" id="KW-1185">Reference proteome</keyword>
<dbReference type="Gene3D" id="1.10.10.10">
    <property type="entry name" value="Winged helix-like DNA-binding domain superfamily/Winged helix DNA-binding domain"/>
    <property type="match status" value="1"/>
</dbReference>
<dbReference type="AlphaFoldDB" id="A0A1I5QTR1"/>
<organism evidence="2 3">
    <name type="scientific">Actinomadura madurae</name>
    <dbReference type="NCBI Taxonomy" id="1993"/>
    <lineage>
        <taxon>Bacteria</taxon>
        <taxon>Bacillati</taxon>
        <taxon>Actinomycetota</taxon>
        <taxon>Actinomycetes</taxon>
        <taxon>Streptosporangiales</taxon>
        <taxon>Thermomonosporaceae</taxon>
        <taxon>Actinomadura</taxon>
    </lineage>
</organism>
<reference evidence="2 3" key="1">
    <citation type="submission" date="2016-10" db="EMBL/GenBank/DDBJ databases">
        <authorList>
            <person name="de Groot N.N."/>
        </authorList>
    </citation>
    <scope>NUCLEOTIDE SEQUENCE [LARGE SCALE GENOMIC DNA]</scope>
    <source>
        <strain evidence="2 3">DSM 43067</strain>
    </source>
</reference>
<dbReference type="SUPFAM" id="SSF46785">
    <property type="entry name" value="Winged helix' DNA-binding domain"/>
    <property type="match status" value="1"/>
</dbReference>
<dbReference type="PROSITE" id="PS01332">
    <property type="entry name" value="HTH_RRF2_1"/>
    <property type="match status" value="1"/>
</dbReference>
<dbReference type="GO" id="GO:0003677">
    <property type="term" value="F:DNA binding"/>
    <property type="evidence" value="ECO:0007669"/>
    <property type="project" value="UniProtKB-KW"/>
</dbReference>
<dbReference type="PANTHER" id="PTHR33221:SF5">
    <property type="entry name" value="HTH-TYPE TRANSCRIPTIONAL REGULATOR ISCR"/>
    <property type="match status" value="1"/>
</dbReference>
<dbReference type="GO" id="GO:0003700">
    <property type="term" value="F:DNA-binding transcription factor activity"/>
    <property type="evidence" value="ECO:0007669"/>
    <property type="project" value="TreeGrafter"/>
</dbReference>
<dbReference type="InterPro" id="IPR036388">
    <property type="entry name" value="WH-like_DNA-bd_sf"/>
</dbReference>
<name>A0A1I5QTR1_9ACTN</name>
<dbReference type="InParanoid" id="A0A1I5QTR1"/>
<dbReference type="STRING" id="1993.SAMN04489713_114257"/>